<keyword evidence="4" id="KW-1185">Reference proteome</keyword>
<reference evidence="3 4" key="1">
    <citation type="submission" date="2022-10" db="EMBL/GenBank/DDBJ databases">
        <title>The complete genomes of actinobacterial strains from the NBC collection.</title>
        <authorList>
            <person name="Joergensen T.S."/>
            <person name="Alvarez Arevalo M."/>
            <person name="Sterndorff E.B."/>
            <person name="Faurdal D."/>
            <person name="Vuksanovic O."/>
            <person name="Mourched A.-S."/>
            <person name="Charusanti P."/>
            <person name="Shaw S."/>
            <person name="Blin K."/>
            <person name="Weber T."/>
        </authorList>
    </citation>
    <scope>NUCLEOTIDE SEQUENCE [LARGE SCALE GENOMIC DNA]</scope>
    <source>
        <strain evidence="3 4">NBC_01413</strain>
    </source>
</reference>
<dbReference type="Pfam" id="PF20680">
    <property type="entry name" value="DUF6817"/>
    <property type="match status" value="1"/>
</dbReference>
<evidence type="ECO:0000259" key="1">
    <source>
        <dbReference type="Pfam" id="PF12697"/>
    </source>
</evidence>
<accession>A0ABZ1N4T0</accession>
<gene>
    <name evidence="3" type="ORF">OG308_27345</name>
</gene>
<dbReference type="Pfam" id="PF12697">
    <property type="entry name" value="Abhydrolase_6"/>
    <property type="match status" value="1"/>
</dbReference>
<dbReference type="RefSeq" id="WP_405147341.1">
    <property type="nucleotide sequence ID" value="NZ_CP109527.1"/>
</dbReference>
<dbReference type="PANTHER" id="PTHR43194:SF2">
    <property type="entry name" value="PEROXISOMAL MEMBRANE PROTEIN LPX1"/>
    <property type="match status" value="1"/>
</dbReference>
<dbReference type="InterPro" id="IPR050228">
    <property type="entry name" value="Carboxylesterase_BioH"/>
</dbReference>
<protein>
    <submittedName>
        <fullName evidence="3">Alpha/beta hydrolase</fullName>
    </submittedName>
</protein>
<feature type="domain" description="AB hydrolase-1" evidence="1">
    <location>
        <begin position="25"/>
        <end position="215"/>
    </location>
</feature>
<feature type="domain" description="DUF6817" evidence="2">
    <location>
        <begin position="239"/>
        <end position="321"/>
    </location>
</feature>
<dbReference type="PANTHER" id="PTHR43194">
    <property type="entry name" value="HYDROLASE ALPHA/BETA FOLD FAMILY"/>
    <property type="match status" value="1"/>
</dbReference>
<proteinExistence type="predicted"/>
<evidence type="ECO:0000313" key="4">
    <source>
        <dbReference type="Proteomes" id="UP001621418"/>
    </source>
</evidence>
<sequence length="410" mass="43634">MDTDVSVALSDVTVRATVTGAGPTVLLLHAGGEDRRVWAPISARLAAAGLRTVAYDLRGHGESTGQATTLRALRDDVIAMVRREPTPIVVVGASIGGLAAIAALAEPTVAQRVVGLVLVDVVAWPDPDRVRAWLGDLGLGDRRTELVEDTLTWGPRLQATAAASDLPILLVHAERSPLSAADVDRFRAANPRVAVTELSDVGHLVAREAPEELARILSACVPSWLAADPVVRGAFEFQRTLGTEHVEHPGGTLHAHLHRVHALTVEWNAAPRVQLAAICHASYGTDGFAHALLPIENRGRLRAVIGADAEALVYLYGACDRERTYRDLGQRPLTVIDRFTGESRAIEGTDLRDFAVLTIVNELDVARHASLSASTREGIRDLVRALAGYAPTVAARALADPRDGGLPTTA</sequence>
<dbReference type="InterPro" id="IPR029058">
    <property type="entry name" value="AB_hydrolase_fold"/>
</dbReference>
<dbReference type="EMBL" id="CP109527">
    <property type="protein sequence ID" value="WTY34990.1"/>
    <property type="molecule type" value="Genomic_DNA"/>
</dbReference>
<dbReference type="Gene3D" id="3.40.50.1820">
    <property type="entry name" value="alpha/beta hydrolase"/>
    <property type="match status" value="1"/>
</dbReference>
<name>A0ABZ1N4T0_9NOCA</name>
<dbReference type="InterPro" id="IPR000073">
    <property type="entry name" value="AB_hydrolase_1"/>
</dbReference>
<keyword evidence="3" id="KW-0378">Hydrolase</keyword>
<evidence type="ECO:0000259" key="2">
    <source>
        <dbReference type="Pfam" id="PF20680"/>
    </source>
</evidence>
<dbReference type="GO" id="GO:0016787">
    <property type="term" value="F:hydrolase activity"/>
    <property type="evidence" value="ECO:0007669"/>
    <property type="project" value="UniProtKB-KW"/>
</dbReference>
<evidence type="ECO:0000313" key="3">
    <source>
        <dbReference type="EMBL" id="WTY34990.1"/>
    </source>
</evidence>
<organism evidence="3 4">
    <name type="scientific">Nocardia salmonicida</name>
    <dbReference type="NCBI Taxonomy" id="53431"/>
    <lineage>
        <taxon>Bacteria</taxon>
        <taxon>Bacillati</taxon>
        <taxon>Actinomycetota</taxon>
        <taxon>Actinomycetes</taxon>
        <taxon>Mycobacteriales</taxon>
        <taxon>Nocardiaceae</taxon>
        <taxon>Nocardia</taxon>
    </lineage>
</organism>
<dbReference type="Proteomes" id="UP001621418">
    <property type="component" value="Chromosome"/>
</dbReference>
<dbReference type="SUPFAM" id="SSF53474">
    <property type="entry name" value="alpha/beta-Hydrolases"/>
    <property type="match status" value="1"/>
</dbReference>
<dbReference type="InterPro" id="IPR049202">
    <property type="entry name" value="DUF6817"/>
</dbReference>